<name>A0A2A2H9X3_METBR</name>
<dbReference type="InterPro" id="IPR001279">
    <property type="entry name" value="Metallo-B-lactamas"/>
</dbReference>
<dbReference type="GO" id="GO:0016740">
    <property type="term" value="F:transferase activity"/>
    <property type="evidence" value="ECO:0007669"/>
    <property type="project" value="TreeGrafter"/>
</dbReference>
<dbReference type="CDD" id="cd07713">
    <property type="entry name" value="DHPS-like_MBL-fold"/>
    <property type="match status" value="1"/>
</dbReference>
<sequence>MKITVLTENTKLKNSDLIAEHGISLFIEKNGYKILFDTGGPQESAIKNASRLGIDLRKVDAVIISHGHDDHTGGLLKFFQINDKAPVYLKKEALGSYYSKRPEGEKYIGIDSEIPEKHMERLHFVDETAEIAQDVFLVPNIKKDFPISCSNHVLFKEINGKLVMDNFKHELFMVIENDKDLTVLTGCGHSGTKNIVNTAKEVFPDKKIGTVIGGFHLQAGARTFEVAKKEEIEEIAEWLKLEATGQIYTGHCTGERGFNIMKPILSDKLKSIYTGMEITL</sequence>
<dbReference type="InterPro" id="IPR052926">
    <property type="entry name" value="Metallo-beta-lactamase_dom"/>
</dbReference>
<dbReference type="PANTHER" id="PTHR13754">
    <property type="entry name" value="METALLO-BETA-LACTAMASE SUPERFAMILY PROTEIN"/>
    <property type="match status" value="1"/>
</dbReference>
<gene>
    <name evidence="2" type="ORF">ASJ80_14540</name>
</gene>
<dbReference type="EMBL" id="LMVM01000001">
    <property type="protein sequence ID" value="PAV06053.1"/>
    <property type="molecule type" value="Genomic_DNA"/>
</dbReference>
<dbReference type="PANTHER" id="PTHR13754:SF13">
    <property type="entry name" value="METALLO-BETA-LACTAMASE SUPERFAMILY PROTEIN (AFU_ORTHOLOGUE AFUA_3G07630)"/>
    <property type="match status" value="1"/>
</dbReference>
<organism evidence="2 3">
    <name type="scientific">Methanobacterium bryantii</name>
    <dbReference type="NCBI Taxonomy" id="2161"/>
    <lineage>
        <taxon>Archaea</taxon>
        <taxon>Methanobacteriati</taxon>
        <taxon>Methanobacteriota</taxon>
        <taxon>Methanomada group</taxon>
        <taxon>Methanobacteria</taxon>
        <taxon>Methanobacteriales</taxon>
        <taxon>Methanobacteriaceae</taxon>
        <taxon>Methanobacterium</taxon>
    </lineage>
</organism>
<dbReference type="Proteomes" id="UP000217784">
    <property type="component" value="Unassembled WGS sequence"/>
</dbReference>
<comment type="caution">
    <text evidence="2">The sequence shown here is derived from an EMBL/GenBank/DDBJ whole genome shotgun (WGS) entry which is preliminary data.</text>
</comment>
<dbReference type="OrthoDB" id="7773at2157"/>
<dbReference type="AlphaFoldDB" id="A0A2A2H9X3"/>
<evidence type="ECO:0000313" key="2">
    <source>
        <dbReference type="EMBL" id="PAV06053.1"/>
    </source>
</evidence>
<evidence type="ECO:0000259" key="1">
    <source>
        <dbReference type="SMART" id="SM00849"/>
    </source>
</evidence>
<dbReference type="Pfam" id="PF00753">
    <property type="entry name" value="Lactamase_B"/>
    <property type="match status" value="1"/>
</dbReference>
<dbReference type="SUPFAM" id="SSF56281">
    <property type="entry name" value="Metallo-hydrolase/oxidoreductase"/>
    <property type="match status" value="1"/>
</dbReference>
<feature type="domain" description="Metallo-beta-lactamase" evidence="1">
    <location>
        <begin position="21"/>
        <end position="215"/>
    </location>
</feature>
<dbReference type="SMART" id="SM00849">
    <property type="entry name" value="Lactamase_B"/>
    <property type="match status" value="1"/>
</dbReference>
<proteinExistence type="predicted"/>
<dbReference type="InterPro" id="IPR041712">
    <property type="entry name" value="DHPS-like_MBL-fold"/>
</dbReference>
<dbReference type="Gene3D" id="3.60.15.10">
    <property type="entry name" value="Ribonuclease Z/Hydroxyacylglutathione hydrolase-like"/>
    <property type="match status" value="1"/>
</dbReference>
<protein>
    <recommendedName>
        <fullName evidence="1">Metallo-beta-lactamase domain-containing protein</fullName>
    </recommendedName>
</protein>
<evidence type="ECO:0000313" key="3">
    <source>
        <dbReference type="Proteomes" id="UP000217784"/>
    </source>
</evidence>
<accession>A0A2A2H9X3</accession>
<keyword evidence="3" id="KW-1185">Reference proteome</keyword>
<reference evidence="2 3" key="1">
    <citation type="journal article" date="2017" name="BMC Genomics">
        <title>Genomic analysis of methanogenic archaea reveals a shift towards energy conservation.</title>
        <authorList>
            <person name="Gilmore S.P."/>
            <person name="Henske J.K."/>
            <person name="Sexton J.A."/>
            <person name="Solomon K.V."/>
            <person name="Seppala S."/>
            <person name="Yoo J.I."/>
            <person name="Huyett L.M."/>
            <person name="Pressman A."/>
            <person name="Cogan J.Z."/>
            <person name="Kivenson V."/>
            <person name="Peng X."/>
            <person name="Tan Y."/>
            <person name="Valentine D.L."/>
            <person name="O'Malley M.A."/>
        </authorList>
    </citation>
    <scope>NUCLEOTIDE SEQUENCE [LARGE SCALE GENOMIC DNA]</scope>
    <source>
        <strain evidence="2 3">M.o.H.</strain>
    </source>
</reference>
<dbReference type="RefSeq" id="WP_069583501.1">
    <property type="nucleotide sequence ID" value="NZ_LMVM01000001.1"/>
</dbReference>
<dbReference type="InterPro" id="IPR036866">
    <property type="entry name" value="RibonucZ/Hydroxyglut_hydro"/>
</dbReference>